<name>A0ABN2LMQ3_9ACTN</name>
<evidence type="ECO:0000259" key="1">
    <source>
        <dbReference type="Pfam" id="PF01636"/>
    </source>
</evidence>
<accession>A0ABN2LMQ3</accession>
<dbReference type="Gene3D" id="3.90.1200.10">
    <property type="match status" value="1"/>
</dbReference>
<keyword evidence="3" id="KW-1185">Reference proteome</keyword>
<evidence type="ECO:0000313" key="3">
    <source>
        <dbReference type="Proteomes" id="UP001500218"/>
    </source>
</evidence>
<dbReference type="InterPro" id="IPR011009">
    <property type="entry name" value="Kinase-like_dom_sf"/>
</dbReference>
<comment type="caution">
    <text evidence="2">The sequence shown here is derived from an EMBL/GenBank/DDBJ whole genome shotgun (WGS) entry which is preliminary data.</text>
</comment>
<protein>
    <recommendedName>
        <fullName evidence="1">Aminoglycoside phosphotransferase domain-containing protein</fullName>
    </recommendedName>
</protein>
<reference evidence="2 3" key="1">
    <citation type="journal article" date="2019" name="Int. J. Syst. Evol. Microbiol.">
        <title>The Global Catalogue of Microorganisms (GCM) 10K type strain sequencing project: providing services to taxonomists for standard genome sequencing and annotation.</title>
        <authorList>
            <consortium name="The Broad Institute Genomics Platform"/>
            <consortium name="The Broad Institute Genome Sequencing Center for Infectious Disease"/>
            <person name="Wu L."/>
            <person name="Ma J."/>
        </authorList>
    </citation>
    <scope>NUCLEOTIDE SEQUENCE [LARGE SCALE GENOMIC DNA]</scope>
    <source>
        <strain evidence="2 3">JCM 13250</strain>
    </source>
</reference>
<dbReference type="Pfam" id="PF01636">
    <property type="entry name" value="APH"/>
    <property type="match status" value="1"/>
</dbReference>
<proteinExistence type="predicted"/>
<dbReference type="EMBL" id="BAAALT010000035">
    <property type="protein sequence ID" value="GAA1793994.1"/>
    <property type="molecule type" value="Genomic_DNA"/>
</dbReference>
<dbReference type="SUPFAM" id="SSF56112">
    <property type="entry name" value="Protein kinase-like (PK-like)"/>
    <property type="match status" value="1"/>
</dbReference>
<dbReference type="Proteomes" id="UP001500218">
    <property type="component" value="Unassembled WGS sequence"/>
</dbReference>
<evidence type="ECO:0000313" key="2">
    <source>
        <dbReference type="EMBL" id="GAA1793994.1"/>
    </source>
</evidence>
<sequence length="372" mass="41009">MPGRATTYPWEVSDAIADVLQPGWAVQPLDHNPLNAATGGIWRVRRNATTAILKILWPGGTVSGRADWATSDDPGHWNYWRREGLAYRTGLCAAAFAAGGIRPPRLLDSVDRYDGSIALWLEDVDGTPGTELTIAQFGDLARRLGTAHASWLAATGQAGWPGQPAPVAWLTVDWLSRDWLRDYTLSRPVADPVAWDHPLAAQVWPAPLRATLREIWERRHRVLAEVDLLPVTLCHHDVWPMNLVVDDAGPVLFDWTFVGPGAIGEDPANLILDTFFDGLVPIDGLPDVRAAVCDGYARGLAGALEPDDVHRAIRLSAAAKYFWLAPFMLNRIAAADRLPGVGYDARDDLAILEGRRPVLELLTDWYRTDHPR</sequence>
<dbReference type="InterPro" id="IPR002575">
    <property type="entry name" value="Aminoglycoside_PTrfase"/>
</dbReference>
<organism evidence="2 3">
    <name type="scientific">Luedemannella flava</name>
    <dbReference type="NCBI Taxonomy" id="349316"/>
    <lineage>
        <taxon>Bacteria</taxon>
        <taxon>Bacillati</taxon>
        <taxon>Actinomycetota</taxon>
        <taxon>Actinomycetes</taxon>
        <taxon>Micromonosporales</taxon>
        <taxon>Micromonosporaceae</taxon>
        <taxon>Luedemannella</taxon>
    </lineage>
</organism>
<gene>
    <name evidence="2" type="ORF">GCM10009682_14780</name>
</gene>
<feature type="domain" description="Aminoglycoside phosphotransferase" evidence="1">
    <location>
        <begin position="95"/>
        <end position="299"/>
    </location>
</feature>